<keyword evidence="3" id="KW-1185">Reference proteome</keyword>
<feature type="domain" description="Up-regulated in Daf-2" evidence="1">
    <location>
        <begin position="19"/>
        <end position="96"/>
    </location>
</feature>
<proteinExistence type="predicted"/>
<dbReference type="Proteomes" id="UP000226192">
    <property type="component" value="Unassembled WGS sequence"/>
</dbReference>
<protein>
    <recommendedName>
        <fullName evidence="1">Up-regulated in Daf-2 domain-containing protein</fullName>
    </recommendedName>
</protein>
<gene>
    <name evidence="2" type="ORF">CDD81_4000</name>
</gene>
<dbReference type="InterPro" id="IPR041157">
    <property type="entry name" value="PUD1/2"/>
</dbReference>
<dbReference type="Gene3D" id="2.60.40.3820">
    <property type="match status" value="1"/>
</dbReference>
<dbReference type="EMBL" id="NJET01000026">
    <property type="protein sequence ID" value="PHH64738.1"/>
    <property type="molecule type" value="Genomic_DNA"/>
</dbReference>
<evidence type="ECO:0000313" key="2">
    <source>
        <dbReference type="EMBL" id="PHH64738.1"/>
    </source>
</evidence>
<dbReference type="AlphaFoldDB" id="A0A2C5XJC6"/>
<accession>A0A2C5XJC6</accession>
<dbReference type="Pfam" id="PF18457">
    <property type="entry name" value="PUD1_2"/>
    <property type="match status" value="1"/>
</dbReference>
<organism evidence="2 3">
    <name type="scientific">Ophiocordyceps australis</name>
    <dbReference type="NCBI Taxonomy" id="1399860"/>
    <lineage>
        <taxon>Eukaryota</taxon>
        <taxon>Fungi</taxon>
        <taxon>Dikarya</taxon>
        <taxon>Ascomycota</taxon>
        <taxon>Pezizomycotina</taxon>
        <taxon>Sordariomycetes</taxon>
        <taxon>Hypocreomycetidae</taxon>
        <taxon>Hypocreales</taxon>
        <taxon>Ophiocordycipitaceae</taxon>
        <taxon>Ophiocordyceps</taxon>
    </lineage>
</organism>
<comment type="caution">
    <text evidence="2">The sequence shown here is derived from an EMBL/GenBank/DDBJ whole genome shotgun (WGS) entry which is preliminary data.</text>
</comment>
<reference evidence="2 3" key="1">
    <citation type="submission" date="2017-06" db="EMBL/GenBank/DDBJ databases">
        <title>Ant-infecting Ophiocordyceps genomes reveal a high diversity of potential behavioral manipulation genes and a possible major role for enterotoxins.</title>
        <authorList>
            <person name="De Bekker C."/>
            <person name="Evans H.C."/>
            <person name="Brachmann A."/>
            <person name="Hughes D.P."/>
        </authorList>
    </citation>
    <scope>NUCLEOTIDE SEQUENCE [LARGE SCALE GENOMIC DNA]</scope>
    <source>
        <strain evidence="2 3">Map64</strain>
    </source>
</reference>
<name>A0A2C5XJC6_9HYPO</name>
<sequence>MLDNYRGPLKHFEGMGRVMENAVNNILRIRDLARFEDAVARIATGSLVAIAMHNDESTVGFKQHTLTSLDAGKCTIVIINQDNTVVFKSSSGSSSTLTVATDKELIDGAFAQRYQNTITSSDTNCIRYIKVQPSAGCDSVARQAEACA</sequence>
<evidence type="ECO:0000313" key="3">
    <source>
        <dbReference type="Proteomes" id="UP000226192"/>
    </source>
</evidence>
<evidence type="ECO:0000259" key="1">
    <source>
        <dbReference type="Pfam" id="PF18457"/>
    </source>
</evidence>